<dbReference type="Proteomes" id="UP000217301">
    <property type="component" value="Chromosome"/>
</dbReference>
<dbReference type="Proteomes" id="UP000249902">
    <property type="component" value="Unassembled WGS sequence"/>
</dbReference>
<reference evidence="2 4" key="3">
    <citation type="submission" date="2018-06" db="EMBL/GenBank/DDBJ databases">
        <authorList>
            <consortium name="Pathogen Informatics"/>
            <person name="Doyle S."/>
        </authorList>
    </citation>
    <scope>NUCLEOTIDE SEQUENCE [LARGE SCALE GENOMIC DNA]</scope>
    <source>
        <strain evidence="2 4">NCTC11653</strain>
    </source>
</reference>
<evidence type="ECO:0008006" key="5">
    <source>
        <dbReference type="Google" id="ProtNLM"/>
    </source>
</evidence>
<keyword evidence="3" id="KW-1185">Reference proteome</keyword>
<evidence type="ECO:0000313" key="2">
    <source>
        <dbReference type="EMBL" id="SQA76883.1"/>
    </source>
</evidence>
<dbReference type="GeneID" id="78163450"/>
<dbReference type="RefSeq" id="WP_040361873.1">
    <property type="nucleotide sequence ID" value="NZ_CP022379.1"/>
</dbReference>
<protein>
    <recommendedName>
        <fullName evidence="5">Leucine-rich repeat domain-containing protein</fullName>
    </recommendedName>
</protein>
<dbReference type="InterPro" id="IPR032675">
    <property type="entry name" value="LRR_dom_sf"/>
</dbReference>
<dbReference type="AlphaFoldDB" id="A0AAX2IFJ6"/>
<dbReference type="KEGG" id="cspu:CGC55_03865"/>
<reference evidence="3" key="2">
    <citation type="submission" date="2017-06" db="EMBL/GenBank/DDBJ databases">
        <title>Capnocytophaga spp. assemblies.</title>
        <authorList>
            <person name="Gulvik C.A."/>
        </authorList>
    </citation>
    <scope>NUCLEOTIDE SEQUENCE [LARGE SCALE GENOMIC DNA]</scope>
    <source>
        <strain evidence="3">KC1668</strain>
    </source>
</reference>
<accession>A0AAX2IFJ6</accession>
<proteinExistence type="predicted"/>
<dbReference type="EMBL" id="UAVP01000011">
    <property type="protein sequence ID" value="SQA76883.1"/>
    <property type="molecule type" value="Genomic_DNA"/>
</dbReference>
<evidence type="ECO:0000313" key="3">
    <source>
        <dbReference type="Proteomes" id="UP000217301"/>
    </source>
</evidence>
<dbReference type="Gene3D" id="3.80.10.10">
    <property type="entry name" value="Ribonuclease Inhibitor"/>
    <property type="match status" value="1"/>
</dbReference>
<evidence type="ECO:0000313" key="4">
    <source>
        <dbReference type="Proteomes" id="UP000249902"/>
    </source>
</evidence>
<sequence length="282" mass="32684">MTYIHRKDVFGKLFRGLTLDIGTEKIDKDFLMSNHINSLVIRMSTNEEINKLEDLSNLPFLEGLSFPDVYYPTLDVLKKLSHIIYLKIQGKSGTPIPFDFLPKLWCVYLNYDKKTCTSIFKAQQLEYLFIDNYVGKSSEDFVVFSKLKRLGLMKFKLSEFNAIENMCNIEHLGMGYNSKMTDISWIKKAPTLKSVAISNCSKITNWEMLGNLSNLETIIIENAGEISSIDFLSNLPNLKEVRFIGKTYVKDNRIKHLLNNNNLQRFFIPIRNNYDITINDLF</sequence>
<dbReference type="SUPFAM" id="SSF52058">
    <property type="entry name" value="L domain-like"/>
    <property type="match status" value="1"/>
</dbReference>
<name>A0AAX2IFJ6_CAPSP</name>
<organism evidence="2 4">
    <name type="scientific">Capnocytophaga sputigena</name>
    <dbReference type="NCBI Taxonomy" id="1019"/>
    <lineage>
        <taxon>Bacteria</taxon>
        <taxon>Pseudomonadati</taxon>
        <taxon>Bacteroidota</taxon>
        <taxon>Flavobacteriia</taxon>
        <taxon>Flavobacteriales</taxon>
        <taxon>Flavobacteriaceae</taxon>
        <taxon>Capnocytophaga</taxon>
    </lineage>
</organism>
<dbReference type="EMBL" id="CP022385">
    <property type="protein sequence ID" value="ATA83704.1"/>
    <property type="molecule type" value="Genomic_DNA"/>
</dbReference>
<evidence type="ECO:0000313" key="1">
    <source>
        <dbReference type="EMBL" id="ATA83704.1"/>
    </source>
</evidence>
<reference evidence="1" key="1">
    <citation type="journal article" date="2017" name="Genome Announc.">
        <title>Twelve Complete Reference Genomes of Clinical Isolates in the Capnocytophaga Genus.</title>
        <authorList>
            <person name="Villarma A."/>
            <person name="Gulvik C.A."/>
            <person name="Rowe L.A."/>
            <person name="Sheth M."/>
            <person name="Juieng P."/>
            <person name="Nicholson A.C."/>
            <person name="Loparev V.N."/>
            <person name="McQuiston J.R."/>
        </authorList>
    </citation>
    <scope>NUCLEOTIDE SEQUENCE</scope>
    <source>
        <strain evidence="1">KC1668</strain>
    </source>
</reference>
<gene>
    <name evidence="1" type="ORF">CGC55_03865</name>
    <name evidence="2" type="ORF">NCTC11653_02802</name>
</gene>